<accession>A0ABT7DZ30</accession>
<evidence type="ECO:0000313" key="2">
    <source>
        <dbReference type="Proteomes" id="UP001172778"/>
    </source>
</evidence>
<protein>
    <submittedName>
        <fullName evidence="1">Imm49 family immunity protein</fullName>
    </submittedName>
</protein>
<gene>
    <name evidence="1" type="ORF">PZA18_10115</name>
</gene>
<organism evidence="1 2">
    <name type="scientific">Parachitinimonas caeni</name>
    <dbReference type="NCBI Taxonomy" id="3031301"/>
    <lineage>
        <taxon>Bacteria</taxon>
        <taxon>Pseudomonadati</taxon>
        <taxon>Pseudomonadota</taxon>
        <taxon>Betaproteobacteria</taxon>
        <taxon>Neisseriales</taxon>
        <taxon>Chitinibacteraceae</taxon>
        <taxon>Parachitinimonas</taxon>
    </lineage>
</organism>
<dbReference type="Pfam" id="PF15575">
    <property type="entry name" value="Imm49"/>
    <property type="match status" value="1"/>
</dbReference>
<name>A0ABT7DZ30_9NEIS</name>
<keyword evidence="2" id="KW-1185">Reference proteome</keyword>
<feature type="non-terminal residue" evidence="1">
    <location>
        <position position="1"/>
    </location>
</feature>
<dbReference type="EMBL" id="JARRAF010000009">
    <property type="protein sequence ID" value="MDK2124405.1"/>
    <property type="molecule type" value="Genomic_DNA"/>
</dbReference>
<dbReference type="RefSeq" id="WP_284100716.1">
    <property type="nucleotide sequence ID" value="NZ_JARRAF010000009.1"/>
</dbReference>
<proteinExistence type="predicted"/>
<dbReference type="InterPro" id="IPR029074">
    <property type="entry name" value="Imm49"/>
</dbReference>
<evidence type="ECO:0000313" key="1">
    <source>
        <dbReference type="EMBL" id="MDK2124405.1"/>
    </source>
</evidence>
<dbReference type="Proteomes" id="UP001172778">
    <property type="component" value="Unassembled WGS sequence"/>
</dbReference>
<reference evidence="1" key="1">
    <citation type="submission" date="2023-03" db="EMBL/GenBank/DDBJ databases">
        <title>Chitinimonas shenzhenensis gen. nov., sp. nov., a novel member of family Burkholderiaceae isolated from activated sludge collected in Shen Zhen, China.</title>
        <authorList>
            <person name="Wang X."/>
        </authorList>
    </citation>
    <scope>NUCLEOTIDE SEQUENCE</scope>
    <source>
        <strain evidence="1">DQS-5</strain>
    </source>
</reference>
<comment type="caution">
    <text evidence="1">The sequence shown here is derived from an EMBL/GenBank/DDBJ whole genome shotgun (WGS) entry which is preliminary data.</text>
</comment>
<sequence>YNHHIPQKALNFLSPIEAMKQWQVKQPDLFTRKVYKQAEPDTKPPKGKVREAYYHHHFCRLMIPCLQALTALIKENATAFQVAYQQGLIAHQRYWERETDHDGFWEEEGYYLQNDHIGYLSFTLTALAAIAYDKGYDLPMQTDYCPDFMVRHSKAA</sequence>